<dbReference type="PANTHER" id="PTHR46796:SF6">
    <property type="entry name" value="ARAC SUBFAMILY"/>
    <property type="match status" value="1"/>
</dbReference>
<evidence type="ECO:0000256" key="3">
    <source>
        <dbReference type="ARBA" id="ARBA00023163"/>
    </source>
</evidence>
<accession>A0A5C4T3X7</accession>
<dbReference type="EMBL" id="VDCQ01000043">
    <property type="protein sequence ID" value="TNJ63440.1"/>
    <property type="molecule type" value="Genomic_DNA"/>
</dbReference>
<dbReference type="PRINTS" id="PR00032">
    <property type="entry name" value="HTHARAC"/>
</dbReference>
<dbReference type="InterPro" id="IPR018060">
    <property type="entry name" value="HTH_AraC"/>
</dbReference>
<dbReference type="Gene3D" id="1.10.10.60">
    <property type="entry name" value="Homeodomain-like"/>
    <property type="match status" value="2"/>
</dbReference>
<dbReference type="AlphaFoldDB" id="A0A5C4T3X7"/>
<reference evidence="5 6" key="1">
    <citation type="submission" date="2019-05" db="EMBL/GenBank/DDBJ databases">
        <title>We sequenced the genome of Paenibacillus hemerocallicola KCTC 33185 for further insight into its adaptation and study the phylogeny of Paenibacillus.</title>
        <authorList>
            <person name="Narsing Rao M.P."/>
        </authorList>
    </citation>
    <scope>NUCLEOTIDE SEQUENCE [LARGE SCALE GENOMIC DNA]</scope>
    <source>
        <strain evidence="5 6">KCTC 33185</strain>
    </source>
</reference>
<dbReference type="InterPro" id="IPR009057">
    <property type="entry name" value="Homeodomain-like_sf"/>
</dbReference>
<dbReference type="SUPFAM" id="SSF46689">
    <property type="entry name" value="Homeodomain-like"/>
    <property type="match status" value="2"/>
</dbReference>
<keyword evidence="6" id="KW-1185">Reference proteome</keyword>
<keyword evidence="1" id="KW-0805">Transcription regulation</keyword>
<evidence type="ECO:0000256" key="2">
    <source>
        <dbReference type="ARBA" id="ARBA00023125"/>
    </source>
</evidence>
<dbReference type="SMART" id="SM00342">
    <property type="entry name" value="HTH_ARAC"/>
    <property type="match status" value="1"/>
</dbReference>
<dbReference type="InterPro" id="IPR050204">
    <property type="entry name" value="AraC_XylS_family_regulators"/>
</dbReference>
<dbReference type="PANTHER" id="PTHR46796">
    <property type="entry name" value="HTH-TYPE TRANSCRIPTIONAL ACTIVATOR RHAS-RELATED"/>
    <property type="match status" value="1"/>
</dbReference>
<dbReference type="SUPFAM" id="SSF51215">
    <property type="entry name" value="Regulatory protein AraC"/>
    <property type="match status" value="1"/>
</dbReference>
<organism evidence="5 6">
    <name type="scientific">Paenibacillus hemerocallicola</name>
    <dbReference type="NCBI Taxonomy" id="1172614"/>
    <lineage>
        <taxon>Bacteria</taxon>
        <taxon>Bacillati</taxon>
        <taxon>Bacillota</taxon>
        <taxon>Bacilli</taxon>
        <taxon>Bacillales</taxon>
        <taxon>Paenibacillaceae</taxon>
        <taxon>Paenibacillus</taxon>
    </lineage>
</organism>
<sequence length="296" mass="34291">MGAFVMELDREILNAPPIKNPFVENGFKEYPVYARQELLREHKQRLHTQPGIEINLTLEGKAAYVIGHEVYTQSPGQLLVFSGRVPHQVYINPSCQYKRAVICFDEAGLMKETEFRSMPGFEMLGDFEPSYKQWMLEPEMFATIRWIVSRITEEIGEQKPGWREVVGSQLISLAVFIRRSAEGRERVPGSDPVAICCEYIQNHLHEELSLQNVSRLVHMSSEHLTRLFKRERGVTFYQYVLQRRVLECKRMLRHCPEMTLTDIAYAVGFASAAQFSRVFKSMTGQLPSQYRTHGQR</sequence>
<dbReference type="GO" id="GO:0043565">
    <property type="term" value="F:sequence-specific DNA binding"/>
    <property type="evidence" value="ECO:0007669"/>
    <property type="project" value="InterPro"/>
</dbReference>
<evidence type="ECO:0000259" key="4">
    <source>
        <dbReference type="PROSITE" id="PS01124"/>
    </source>
</evidence>
<keyword evidence="2" id="KW-0238">DNA-binding</keyword>
<protein>
    <submittedName>
        <fullName evidence="5">Helix-turn-helix domain-containing protein</fullName>
    </submittedName>
</protein>
<dbReference type="InterPro" id="IPR037923">
    <property type="entry name" value="HTH-like"/>
</dbReference>
<dbReference type="Pfam" id="PF12833">
    <property type="entry name" value="HTH_18"/>
    <property type="match status" value="1"/>
</dbReference>
<dbReference type="InterPro" id="IPR020449">
    <property type="entry name" value="Tscrpt_reg_AraC-type_HTH"/>
</dbReference>
<dbReference type="PROSITE" id="PS01124">
    <property type="entry name" value="HTH_ARAC_FAMILY_2"/>
    <property type="match status" value="1"/>
</dbReference>
<evidence type="ECO:0000256" key="1">
    <source>
        <dbReference type="ARBA" id="ARBA00023015"/>
    </source>
</evidence>
<comment type="caution">
    <text evidence="5">The sequence shown here is derived from an EMBL/GenBank/DDBJ whole genome shotgun (WGS) entry which is preliminary data.</text>
</comment>
<proteinExistence type="predicted"/>
<feature type="domain" description="HTH araC/xylS-type" evidence="4">
    <location>
        <begin position="194"/>
        <end position="293"/>
    </location>
</feature>
<evidence type="ECO:0000313" key="5">
    <source>
        <dbReference type="EMBL" id="TNJ63440.1"/>
    </source>
</evidence>
<dbReference type="Proteomes" id="UP000307943">
    <property type="component" value="Unassembled WGS sequence"/>
</dbReference>
<keyword evidence="3" id="KW-0804">Transcription</keyword>
<evidence type="ECO:0000313" key="6">
    <source>
        <dbReference type="Proteomes" id="UP000307943"/>
    </source>
</evidence>
<dbReference type="InterPro" id="IPR014710">
    <property type="entry name" value="RmlC-like_jellyroll"/>
</dbReference>
<dbReference type="OrthoDB" id="625043at2"/>
<dbReference type="Gene3D" id="2.60.120.10">
    <property type="entry name" value="Jelly Rolls"/>
    <property type="match status" value="1"/>
</dbReference>
<gene>
    <name evidence="5" type="ORF">FE784_25705</name>
</gene>
<name>A0A5C4T3X7_9BACL</name>
<dbReference type="GO" id="GO:0003700">
    <property type="term" value="F:DNA-binding transcription factor activity"/>
    <property type="evidence" value="ECO:0007669"/>
    <property type="project" value="InterPro"/>
</dbReference>